<name>A0A820DP26_9BILA</name>
<keyword evidence="1" id="KW-1133">Transmembrane helix</keyword>
<evidence type="ECO:0000256" key="1">
    <source>
        <dbReference type="SAM" id="Phobius"/>
    </source>
</evidence>
<dbReference type="EMBL" id="CAJOBE010020245">
    <property type="protein sequence ID" value="CAF4235043.1"/>
    <property type="molecule type" value="Genomic_DNA"/>
</dbReference>
<organism evidence="3 4">
    <name type="scientific">Rotaria sordida</name>
    <dbReference type="NCBI Taxonomy" id="392033"/>
    <lineage>
        <taxon>Eukaryota</taxon>
        <taxon>Metazoa</taxon>
        <taxon>Spiralia</taxon>
        <taxon>Gnathifera</taxon>
        <taxon>Rotifera</taxon>
        <taxon>Eurotatoria</taxon>
        <taxon>Bdelloidea</taxon>
        <taxon>Philodinida</taxon>
        <taxon>Philodinidae</taxon>
        <taxon>Rotaria</taxon>
    </lineage>
</organism>
<dbReference type="AlphaFoldDB" id="A0A820DP26"/>
<protein>
    <submittedName>
        <fullName evidence="3">Uncharacterized protein</fullName>
    </submittedName>
</protein>
<dbReference type="EMBL" id="CAJOAX010020029">
    <property type="protein sequence ID" value="CAF4192225.1"/>
    <property type="molecule type" value="Genomic_DNA"/>
</dbReference>
<evidence type="ECO:0000313" key="3">
    <source>
        <dbReference type="EMBL" id="CAF4235043.1"/>
    </source>
</evidence>
<comment type="caution">
    <text evidence="3">The sequence shown here is derived from an EMBL/GenBank/DDBJ whole genome shotgun (WGS) entry which is preliminary data.</text>
</comment>
<evidence type="ECO:0000313" key="2">
    <source>
        <dbReference type="EMBL" id="CAF4192225.1"/>
    </source>
</evidence>
<keyword evidence="1" id="KW-0812">Transmembrane</keyword>
<dbReference type="Proteomes" id="UP000663823">
    <property type="component" value="Unassembled WGS sequence"/>
</dbReference>
<feature type="non-terminal residue" evidence="3">
    <location>
        <position position="1"/>
    </location>
</feature>
<evidence type="ECO:0000313" key="4">
    <source>
        <dbReference type="Proteomes" id="UP000663874"/>
    </source>
</evidence>
<reference evidence="3" key="1">
    <citation type="submission" date="2021-02" db="EMBL/GenBank/DDBJ databases">
        <authorList>
            <person name="Nowell W R."/>
        </authorList>
    </citation>
    <scope>NUCLEOTIDE SEQUENCE</scope>
</reference>
<dbReference type="Proteomes" id="UP000663874">
    <property type="component" value="Unassembled WGS sequence"/>
</dbReference>
<sequence length="61" mass="6532">HTSNAYRIQGGTGGKSYISVMFCGSAAGVLLPPFVIYKSKRLLDEWCIGGPSDTGYDCSKK</sequence>
<accession>A0A820DP26</accession>
<keyword evidence="1" id="KW-0472">Membrane</keyword>
<proteinExistence type="predicted"/>
<gene>
    <name evidence="3" type="ORF">FNK824_LOCUS37892</name>
    <name evidence="2" type="ORF">OTI717_LOCUS38201</name>
</gene>
<feature type="transmembrane region" description="Helical" evidence="1">
    <location>
        <begin position="16"/>
        <end position="36"/>
    </location>
</feature>